<dbReference type="OMA" id="HITANHQ"/>
<keyword evidence="2" id="KW-0732">Signal</keyword>
<dbReference type="OrthoDB" id="64893at2759"/>
<proteinExistence type="predicted"/>
<reference evidence="5" key="1">
    <citation type="journal article" date="2013" name="Proc. Natl. Acad. Sci. U.S.A.">
        <title>Genome structure and metabolic features in the red seaweed Chondrus crispus shed light on evolution of the Archaeplastida.</title>
        <authorList>
            <person name="Collen J."/>
            <person name="Porcel B."/>
            <person name="Carre W."/>
            <person name="Ball S.G."/>
            <person name="Chaparro C."/>
            <person name="Tonon T."/>
            <person name="Barbeyron T."/>
            <person name="Michel G."/>
            <person name="Noel B."/>
            <person name="Valentin K."/>
            <person name="Elias M."/>
            <person name="Artiguenave F."/>
            <person name="Arun A."/>
            <person name="Aury J.M."/>
            <person name="Barbosa-Neto J.F."/>
            <person name="Bothwell J.H."/>
            <person name="Bouget F.Y."/>
            <person name="Brillet L."/>
            <person name="Cabello-Hurtado F."/>
            <person name="Capella-Gutierrez S."/>
            <person name="Charrier B."/>
            <person name="Cladiere L."/>
            <person name="Cock J.M."/>
            <person name="Coelho S.M."/>
            <person name="Colleoni C."/>
            <person name="Czjzek M."/>
            <person name="Da Silva C."/>
            <person name="Delage L."/>
            <person name="Denoeud F."/>
            <person name="Deschamps P."/>
            <person name="Dittami S.M."/>
            <person name="Gabaldon T."/>
            <person name="Gachon C.M."/>
            <person name="Groisillier A."/>
            <person name="Herve C."/>
            <person name="Jabbari K."/>
            <person name="Katinka M."/>
            <person name="Kloareg B."/>
            <person name="Kowalczyk N."/>
            <person name="Labadie K."/>
            <person name="Leblanc C."/>
            <person name="Lopez P.J."/>
            <person name="McLachlan D.H."/>
            <person name="Meslet-Cladiere L."/>
            <person name="Moustafa A."/>
            <person name="Nehr Z."/>
            <person name="Nyvall Collen P."/>
            <person name="Panaud O."/>
            <person name="Partensky F."/>
            <person name="Poulain J."/>
            <person name="Rensing S.A."/>
            <person name="Rousvoal S."/>
            <person name="Samson G."/>
            <person name="Symeonidi A."/>
            <person name="Weissenbach J."/>
            <person name="Zambounis A."/>
            <person name="Wincker P."/>
            <person name="Boyen C."/>
        </authorList>
    </citation>
    <scope>NUCLEOTIDE SEQUENCE [LARGE SCALE GENOMIC DNA]</scope>
    <source>
        <strain evidence="5">cv. Stackhouse</strain>
    </source>
</reference>
<dbReference type="AlphaFoldDB" id="R7Q5K0"/>
<feature type="chain" id="PRO_5004442598" description="Chitin-binding type-4 domain-containing protein" evidence="2">
    <location>
        <begin position="24"/>
        <end position="465"/>
    </location>
</feature>
<organism evidence="4 5">
    <name type="scientific">Chondrus crispus</name>
    <name type="common">Carrageen Irish moss</name>
    <name type="synonym">Polymorpha crispa</name>
    <dbReference type="NCBI Taxonomy" id="2769"/>
    <lineage>
        <taxon>Eukaryota</taxon>
        <taxon>Rhodophyta</taxon>
        <taxon>Florideophyceae</taxon>
        <taxon>Rhodymeniophycidae</taxon>
        <taxon>Gigartinales</taxon>
        <taxon>Gigartinaceae</taxon>
        <taxon>Chondrus</taxon>
    </lineage>
</organism>
<feature type="region of interest" description="Disordered" evidence="1">
    <location>
        <begin position="308"/>
        <end position="416"/>
    </location>
</feature>
<evidence type="ECO:0000256" key="2">
    <source>
        <dbReference type="SAM" id="SignalP"/>
    </source>
</evidence>
<evidence type="ECO:0000313" key="5">
    <source>
        <dbReference type="Proteomes" id="UP000012073"/>
    </source>
</evidence>
<name>R7Q5K0_CHOCR</name>
<feature type="domain" description="Chitin-binding type-4" evidence="3">
    <location>
        <begin position="24"/>
        <end position="301"/>
    </location>
</feature>
<accession>R7Q5K0</accession>
<dbReference type="Gramene" id="CDF33108">
    <property type="protein sequence ID" value="CDF33108"/>
    <property type="gene ID" value="CHC_T00001733001"/>
</dbReference>
<evidence type="ECO:0000259" key="3">
    <source>
        <dbReference type="Pfam" id="PF03067"/>
    </source>
</evidence>
<dbReference type="KEGG" id="ccp:CHC_T00001733001"/>
<evidence type="ECO:0000313" key="4">
    <source>
        <dbReference type="EMBL" id="CDF33108.1"/>
    </source>
</evidence>
<keyword evidence="5" id="KW-1185">Reference proteome</keyword>
<dbReference type="EMBL" id="HG001633">
    <property type="protein sequence ID" value="CDF33108.1"/>
    <property type="molecule type" value="Genomic_DNA"/>
</dbReference>
<evidence type="ECO:0000256" key="1">
    <source>
        <dbReference type="SAM" id="MobiDB-lite"/>
    </source>
</evidence>
<sequence length="465" mass="50186">MHARPAMFLPPLLLLLFVSRAAAHGMVCEPRARAAYISDLCPPNGITPPPDVVTDFCAHCQNGGPKDTIMANLPPDGWKVYDPIDDFESSATRAGLCGDPVGADDHMMGGSYMPYKEVPMTQSYKKGAEVDFTTELDTNHNGYFEFFLCDLDACGTKDIEKKCFMDGHCHRLLRVKHPQCENPSPATHYECGPVDPTYPGRWYVPCRKGGHVGKHIVGGDSGTMRYKLPDNVECKHCVLQWYWATANSCAPRGFLEYFEAFNNPFGTECDGDGGAKGGYRAGMAACEGMSIPEEFWTCSDVQITKDGESAGKVGTVGDGEGSDADVTAETPPPSASPVDVDRVEPEGGETPSPSASPVMDPNVQTPSPSVSPVMQNDGDAGETRVTPSPAMSPVDEGGTREGPRPTPTRGASGDGKCLEDKAVCDGSVDCCDPNHVCVYWDEEGQFMCHDWRELWSVVQTKVGYI</sequence>
<dbReference type="InterPro" id="IPR004302">
    <property type="entry name" value="Cellulose/chitin-bd_N"/>
</dbReference>
<feature type="signal peptide" evidence="2">
    <location>
        <begin position="1"/>
        <end position="23"/>
    </location>
</feature>
<protein>
    <recommendedName>
        <fullName evidence="3">Chitin-binding type-4 domain-containing protein</fullName>
    </recommendedName>
</protein>
<feature type="compositionally biased region" description="Polar residues" evidence="1">
    <location>
        <begin position="362"/>
        <end position="374"/>
    </location>
</feature>
<dbReference type="PhylomeDB" id="R7Q5K0"/>
<gene>
    <name evidence="4" type="ORF">CHC_T00001733001</name>
</gene>
<dbReference type="RefSeq" id="XP_005712911.1">
    <property type="nucleotide sequence ID" value="XM_005712854.1"/>
</dbReference>
<dbReference type="Pfam" id="PF03067">
    <property type="entry name" value="LPMO_10"/>
    <property type="match status" value="1"/>
</dbReference>
<dbReference type="GeneID" id="17320629"/>
<dbReference type="Proteomes" id="UP000012073">
    <property type="component" value="Unassembled WGS sequence"/>
</dbReference>